<keyword evidence="2" id="KW-0560">Oxidoreductase</keyword>
<dbReference type="SUPFAM" id="SSF51182">
    <property type="entry name" value="RmlC-like cupins"/>
    <property type="match status" value="1"/>
</dbReference>
<dbReference type="GO" id="GO:0051213">
    <property type="term" value="F:dioxygenase activity"/>
    <property type="evidence" value="ECO:0007669"/>
    <property type="project" value="UniProtKB-KW"/>
</dbReference>
<dbReference type="InterPro" id="IPR025979">
    <property type="entry name" value="ChrR-like_cupin_dom"/>
</dbReference>
<feature type="domain" description="ChrR-like cupin" evidence="1">
    <location>
        <begin position="20"/>
        <end position="112"/>
    </location>
</feature>
<evidence type="ECO:0000313" key="3">
    <source>
        <dbReference type="Proteomes" id="UP000067711"/>
    </source>
</evidence>
<name>A0A1B4FT54_9BURK</name>
<dbReference type="InterPro" id="IPR014710">
    <property type="entry name" value="RmlC-like_jellyroll"/>
</dbReference>
<accession>A0A1B4FT54</accession>
<dbReference type="Pfam" id="PF12973">
    <property type="entry name" value="Cupin_7"/>
    <property type="match status" value="1"/>
</dbReference>
<evidence type="ECO:0000259" key="1">
    <source>
        <dbReference type="Pfam" id="PF12973"/>
    </source>
</evidence>
<dbReference type="RefSeq" id="WP_066484863.1">
    <property type="nucleotide sequence ID" value="NZ_CP013388.1"/>
</dbReference>
<dbReference type="EMBL" id="CP013388">
    <property type="protein sequence ID" value="AOJ06854.1"/>
    <property type="molecule type" value="Genomic_DNA"/>
</dbReference>
<dbReference type="AlphaFoldDB" id="A0A1B4FT54"/>
<dbReference type="Proteomes" id="UP000067711">
    <property type="component" value="Chromosome 2"/>
</dbReference>
<proteinExistence type="predicted"/>
<organism evidence="2 3">
    <name type="scientific">Burkholderia mayonis</name>
    <dbReference type="NCBI Taxonomy" id="1385591"/>
    <lineage>
        <taxon>Bacteria</taxon>
        <taxon>Pseudomonadati</taxon>
        <taxon>Pseudomonadota</taxon>
        <taxon>Betaproteobacteria</taxon>
        <taxon>Burkholderiales</taxon>
        <taxon>Burkholderiaceae</taxon>
        <taxon>Burkholderia</taxon>
        <taxon>pseudomallei group</taxon>
    </lineage>
</organism>
<keyword evidence="2" id="KW-0223">Dioxygenase</keyword>
<gene>
    <name evidence="2" type="ORF">WS71_05635</name>
</gene>
<sequence>MNPSSPSASAALLPPISCLQDDDRPWLPMDARLPGLAIKYLHINAADDEMTVLLKMPVGLALPRHRHDGAVFVYTLQGEWRYREYDWIARPGSTVLEPAGSHHTPEAIASETGEVVTFNVMRGDLVLLDEAGNETARENCRVALLRERKFARATPDVAPPFVTR</sequence>
<dbReference type="InterPro" id="IPR011051">
    <property type="entry name" value="RmlC_Cupin_sf"/>
</dbReference>
<dbReference type="CDD" id="cd20302">
    <property type="entry name" value="cupin_DAD"/>
    <property type="match status" value="1"/>
</dbReference>
<reference evidence="2 3" key="1">
    <citation type="submission" date="2015-12" db="EMBL/GenBank/DDBJ databases">
        <title>Diversity of Burkholderia near neighbor genomes.</title>
        <authorList>
            <person name="Sahl J."/>
            <person name="Wagner D."/>
            <person name="Keim P."/>
        </authorList>
    </citation>
    <scope>NUCLEOTIDE SEQUENCE [LARGE SCALE GENOMIC DNA]</scope>
    <source>
        <strain evidence="2 3">BDU8</strain>
    </source>
</reference>
<dbReference type="Gene3D" id="2.60.120.10">
    <property type="entry name" value="Jelly Rolls"/>
    <property type="match status" value="1"/>
</dbReference>
<protein>
    <submittedName>
        <fullName evidence="2">2,4-dihydroxyacetophenone dioxygenase</fullName>
    </submittedName>
</protein>
<evidence type="ECO:0000313" key="2">
    <source>
        <dbReference type="EMBL" id="AOJ06854.1"/>
    </source>
</evidence>